<feature type="signal peptide" evidence="7">
    <location>
        <begin position="1"/>
        <end position="25"/>
    </location>
</feature>
<dbReference type="SUPFAM" id="SSF52833">
    <property type="entry name" value="Thioredoxin-like"/>
    <property type="match status" value="1"/>
</dbReference>
<dbReference type="AlphaFoldDB" id="A0A1M5DDW0"/>
<keyword evidence="9" id="KW-0413">Isomerase</keyword>
<evidence type="ECO:0000256" key="2">
    <source>
        <dbReference type="ARBA" id="ARBA00022748"/>
    </source>
</evidence>
<dbReference type="Gene3D" id="3.40.30.10">
    <property type="entry name" value="Glutaredoxin"/>
    <property type="match status" value="1"/>
</dbReference>
<dbReference type="Proteomes" id="UP000184471">
    <property type="component" value="Unassembled WGS sequence"/>
</dbReference>
<feature type="domain" description="Thioredoxin" evidence="8">
    <location>
        <begin position="38"/>
        <end position="191"/>
    </location>
</feature>
<evidence type="ECO:0000313" key="9">
    <source>
        <dbReference type="EMBL" id="SHF65105.1"/>
    </source>
</evidence>
<dbReference type="PROSITE" id="PS00194">
    <property type="entry name" value="THIOREDOXIN_1"/>
    <property type="match status" value="1"/>
</dbReference>
<dbReference type="PROSITE" id="PS51257">
    <property type="entry name" value="PROKAR_LIPOPROTEIN"/>
    <property type="match status" value="1"/>
</dbReference>
<dbReference type="Pfam" id="PF08534">
    <property type="entry name" value="Redoxin"/>
    <property type="match status" value="1"/>
</dbReference>
<dbReference type="PANTHER" id="PTHR42852">
    <property type="entry name" value="THIOL:DISULFIDE INTERCHANGE PROTEIN DSBE"/>
    <property type="match status" value="1"/>
</dbReference>
<keyword evidence="2" id="KW-0201">Cytochrome c-type biogenesis</keyword>
<sequence length="194" mass="19621">MSAGRRAAALLLGAVALLSACTASADEPAPEQRATVASTETDLAPCPEQPDEPATGDLAGVAPLECFSGGTLDLGRGQGVPTVLNLWASWCGPCREELPLVQELADLGGDRVRVLGVISQDGVPQAASFADDSGVTLPGAFDRDGEVAAALGLQGLPHTVFLAADGSVAFVKLGPVASTDELRALVAEHLGVQL</sequence>
<dbReference type="InterPro" id="IPR013766">
    <property type="entry name" value="Thioredoxin_domain"/>
</dbReference>
<keyword evidence="7" id="KW-0732">Signal</keyword>
<accession>A0A1M5DDW0</accession>
<evidence type="ECO:0000256" key="4">
    <source>
        <dbReference type="ARBA" id="ARBA00023157"/>
    </source>
</evidence>
<comment type="subcellular location">
    <subcellularLocation>
        <location evidence="1">Cell envelope</location>
    </subcellularLocation>
</comment>
<dbReference type="InterPro" id="IPR017937">
    <property type="entry name" value="Thioredoxin_CS"/>
</dbReference>
<dbReference type="OrthoDB" id="9796554at2"/>
<dbReference type="InterPro" id="IPR013740">
    <property type="entry name" value="Redoxin"/>
</dbReference>
<keyword evidence="5" id="KW-0676">Redox-active center</keyword>
<dbReference type="GO" id="GO:0016491">
    <property type="term" value="F:oxidoreductase activity"/>
    <property type="evidence" value="ECO:0007669"/>
    <property type="project" value="InterPro"/>
</dbReference>
<dbReference type="GO" id="GO:0016853">
    <property type="term" value="F:isomerase activity"/>
    <property type="evidence" value="ECO:0007669"/>
    <property type="project" value="UniProtKB-KW"/>
</dbReference>
<keyword evidence="4" id="KW-1015">Disulfide bond</keyword>
<proteinExistence type="predicted"/>
<dbReference type="CDD" id="cd02966">
    <property type="entry name" value="TlpA_like_family"/>
    <property type="match status" value="1"/>
</dbReference>
<evidence type="ECO:0000256" key="7">
    <source>
        <dbReference type="SAM" id="SignalP"/>
    </source>
</evidence>
<name>A0A1M5DDW0_9ACTN</name>
<dbReference type="RefSeq" id="WP_073418190.1">
    <property type="nucleotide sequence ID" value="NZ_FQVX01000001.1"/>
</dbReference>
<evidence type="ECO:0000256" key="1">
    <source>
        <dbReference type="ARBA" id="ARBA00004196"/>
    </source>
</evidence>
<evidence type="ECO:0000256" key="6">
    <source>
        <dbReference type="SAM" id="MobiDB-lite"/>
    </source>
</evidence>
<protein>
    <submittedName>
        <fullName evidence="9">Thiol-disulfide isomerase or thioredoxin</fullName>
    </submittedName>
</protein>
<dbReference type="GO" id="GO:0030313">
    <property type="term" value="C:cell envelope"/>
    <property type="evidence" value="ECO:0007669"/>
    <property type="project" value="UniProtKB-SubCell"/>
</dbReference>
<keyword evidence="3" id="KW-0812">Transmembrane</keyword>
<organism evidence="9 10">
    <name type="scientific">Geodermatophilus nigrescens</name>
    <dbReference type="NCBI Taxonomy" id="1070870"/>
    <lineage>
        <taxon>Bacteria</taxon>
        <taxon>Bacillati</taxon>
        <taxon>Actinomycetota</taxon>
        <taxon>Actinomycetes</taxon>
        <taxon>Geodermatophilales</taxon>
        <taxon>Geodermatophilaceae</taxon>
        <taxon>Geodermatophilus</taxon>
    </lineage>
</organism>
<evidence type="ECO:0000313" key="10">
    <source>
        <dbReference type="Proteomes" id="UP000184471"/>
    </source>
</evidence>
<feature type="chain" id="PRO_5012725392" evidence="7">
    <location>
        <begin position="26"/>
        <end position="194"/>
    </location>
</feature>
<dbReference type="InterPro" id="IPR036249">
    <property type="entry name" value="Thioredoxin-like_sf"/>
</dbReference>
<gene>
    <name evidence="9" type="ORF">SAMN05444351_0339</name>
</gene>
<evidence type="ECO:0000256" key="3">
    <source>
        <dbReference type="ARBA" id="ARBA00022968"/>
    </source>
</evidence>
<dbReference type="PANTHER" id="PTHR42852:SF6">
    <property type="entry name" value="THIOL:DISULFIDE INTERCHANGE PROTEIN DSBE"/>
    <property type="match status" value="1"/>
</dbReference>
<evidence type="ECO:0000259" key="8">
    <source>
        <dbReference type="PROSITE" id="PS51352"/>
    </source>
</evidence>
<dbReference type="PROSITE" id="PS51352">
    <property type="entry name" value="THIOREDOXIN_2"/>
    <property type="match status" value="1"/>
</dbReference>
<keyword evidence="10" id="KW-1185">Reference proteome</keyword>
<dbReference type="STRING" id="1070870.SAMN05444351_0339"/>
<dbReference type="EMBL" id="FQVX01000001">
    <property type="protein sequence ID" value="SHF65105.1"/>
    <property type="molecule type" value="Genomic_DNA"/>
</dbReference>
<evidence type="ECO:0000256" key="5">
    <source>
        <dbReference type="ARBA" id="ARBA00023284"/>
    </source>
</evidence>
<dbReference type="GO" id="GO:0017004">
    <property type="term" value="P:cytochrome complex assembly"/>
    <property type="evidence" value="ECO:0007669"/>
    <property type="project" value="UniProtKB-KW"/>
</dbReference>
<reference evidence="9 10" key="1">
    <citation type="submission" date="2016-11" db="EMBL/GenBank/DDBJ databases">
        <authorList>
            <person name="Jaros S."/>
            <person name="Januszkiewicz K."/>
            <person name="Wedrychowicz H."/>
        </authorList>
    </citation>
    <scope>NUCLEOTIDE SEQUENCE [LARGE SCALE GENOMIC DNA]</scope>
    <source>
        <strain evidence="9 10">DSM 45408</strain>
    </source>
</reference>
<dbReference type="InterPro" id="IPR050553">
    <property type="entry name" value="Thioredoxin_ResA/DsbE_sf"/>
</dbReference>
<keyword evidence="3" id="KW-0735">Signal-anchor</keyword>
<feature type="region of interest" description="Disordered" evidence="6">
    <location>
        <begin position="28"/>
        <end position="60"/>
    </location>
</feature>